<name>A0A7S5R5B0_9CAUD</name>
<protein>
    <submittedName>
        <fullName evidence="3">Homing endonuclease protein</fullName>
    </submittedName>
</protein>
<keyword evidence="3" id="KW-0378">Hydrolase</keyword>
<evidence type="ECO:0000259" key="2">
    <source>
        <dbReference type="Pfam" id="PF04480"/>
    </source>
</evidence>
<feature type="compositionally biased region" description="Basic and acidic residues" evidence="1">
    <location>
        <begin position="46"/>
        <end position="59"/>
    </location>
</feature>
<keyword evidence="4" id="KW-1185">Reference proteome</keyword>
<accession>A0A7S5R5B0</accession>
<evidence type="ECO:0000313" key="4">
    <source>
        <dbReference type="Proteomes" id="UP000629603"/>
    </source>
</evidence>
<organism evidence="3 4">
    <name type="scientific">Rhizobium phage RHph_TM30</name>
    <dbReference type="NCBI Taxonomy" id="2509764"/>
    <lineage>
        <taxon>Viruses</taxon>
        <taxon>Duplodnaviria</taxon>
        <taxon>Heunggongvirae</taxon>
        <taxon>Uroviricota</taxon>
        <taxon>Caudoviricetes</taxon>
        <taxon>Kleczkowskaviridae</taxon>
        <taxon>Cuauhnahuacvirus</taxon>
        <taxon>Cuauhnahuacvirus TM30</taxon>
    </lineage>
</organism>
<dbReference type="Proteomes" id="UP000629603">
    <property type="component" value="Segment"/>
</dbReference>
<reference evidence="3 4" key="1">
    <citation type="submission" date="2020-01" db="EMBL/GenBank/DDBJ databases">
        <title>Patterns of diversity and host range of bacteriophage communities associated with bean-nodulatin bacteria.</title>
        <authorList>
            <person name="Vann Cauwenberghe J."/>
            <person name="Santamaria R.I."/>
            <person name="Bustos P."/>
            <person name="Juarez S."/>
            <person name="Gonzalez V."/>
        </authorList>
    </citation>
    <scope>NUCLEOTIDE SEQUENCE [LARGE SCALE GENOMIC DNA]</scope>
</reference>
<evidence type="ECO:0000313" key="3">
    <source>
        <dbReference type="EMBL" id="QIG71387.1"/>
    </source>
</evidence>
<proteinExistence type="predicted"/>
<feature type="region of interest" description="Disordered" evidence="1">
    <location>
        <begin position="39"/>
        <end position="59"/>
    </location>
</feature>
<keyword evidence="3" id="KW-0540">Nuclease</keyword>
<dbReference type="GO" id="GO:0004519">
    <property type="term" value="F:endonuclease activity"/>
    <property type="evidence" value="ECO:0007669"/>
    <property type="project" value="UniProtKB-KW"/>
</dbReference>
<dbReference type="InterPro" id="IPR011335">
    <property type="entry name" value="Restrct_endonuc-II-like"/>
</dbReference>
<sequence length="195" mass="23297">MKCSYCETEFRHLSRHVRYCPQNPDRIVKLNQFSKAESLGLPKPPLSEKSRRMTTERNASRVWTPEIRSKLSKSMIKYFKDNPEAHPYLKYHSSGESYAEGFFREFFLSHDLSFKQELQVGLYTLDFAFEDKMIDVEINGNFHYNNPGIVEKDQRRRLFLEERGWTIIEVRWSEYKKMNESERSDYLNSLLSQLS</sequence>
<dbReference type="EMBL" id="MN988521">
    <property type="protein sequence ID" value="QIG71387.1"/>
    <property type="molecule type" value="Genomic_DNA"/>
</dbReference>
<dbReference type="InterPro" id="IPR007569">
    <property type="entry name" value="DUF559"/>
</dbReference>
<dbReference type="Gene3D" id="3.40.960.10">
    <property type="entry name" value="VSR Endonuclease"/>
    <property type="match status" value="1"/>
</dbReference>
<feature type="domain" description="DUF559" evidence="2">
    <location>
        <begin position="111"/>
        <end position="177"/>
    </location>
</feature>
<dbReference type="Pfam" id="PF04480">
    <property type="entry name" value="DUF559"/>
    <property type="match status" value="1"/>
</dbReference>
<dbReference type="SUPFAM" id="SSF52980">
    <property type="entry name" value="Restriction endonuclease-like"/>
    <property type="match status" value="1"/>
</dbReference>
<gene>
    <name evidence="3" type="ORF">EVB93_288</name>
</gene>
<evidence type="ECO:0000256" key="1">
    <source>
        <dbReference type="SAM" id="MobiDB-lite"/>
    </source>
</evidence>
<keyword evidence="3" id="KW-0255">Endonuclease</keyword>